<proteinExistence type="predicted"/>
<dbReference type="SUPFAM" id="SSF50494">
    <property type="entry name" value="Trypsin-like serine proteases"/>
    <property type="match status" value="1"/>
</dbReference>
<accession>A0A0M2UQM8</accession>
<dbReference type="AlphaFoldDB" id="A0A0M2UQM8"/>
<keyword evidence="2" id="KW-1185">Reference proteome</keyword>
<name>A0A0M2UQM8_9BACT</name>
<sequence length="270" mass="29658">MSKQIPEIIEGHPTCVIKYNSQTPPVEVPADVRIRDIQNNWQRRNQRFETLVGGIAVWNSQFKHECQIPGTLGAIVFHAATSQFMGLSNYHVLVLNKQGKAEGKKGDTIMQGNFNEYPPNRNNSIGTLFKWNKKLDCAICALRDYSEVGEILDCSKRPQGAISPLVGMKVIKSGMATGLTRGIVDGVSRTDKSFTVIPDPGNPSPTGEISTGGNSGSVWLEFESFCAVGLHYDGEKNSDPGAERAWAKQMTEVAKELEIEFTTGITEIRV</sequence>
<reference evidence="1 2" key="1">
    <citation type="journal article" date="2013" name="BMC Microbiol.">
        <title>Identification of the type II cytochrome c maturation pathway in anammox bacteria by comparative genomics.</title>
        <authorList>
            <person name="Ferousi C."/>
            <person name="Speth D.R."/>
            <person name="Reimann J."/>
            <person name="Op den Camp H.J."/>
            <person name="Allen J.W."/>
            <person name="Keltjens J.T."/>
            <person name="Jetten M.S."/>
        </authorList>
    </citation>
    <scope>NUCLEOTIDE SEQUENCE [LARGE SCALE GENOMIC DNA]</scope>
    <source>
        <strain evidence="1">RU1</strain>
    </source>
</reference>
<gene>
    <name evidence="1" type="ORF">BROFUL_03358</name>
</gene>
<evidence type="ECO:0000313" key="2">
    <source>
        <dbReference type="Proteomes" id="UP000034954"/>
    </source>
</evidence>
<dbReference type="Proteomes" id="UP000034954">
    <property type="component" value="Unassembled WGS sequence"/>
</dbReference>
<dbReference type="EMBL" id="LAQJ01000307">
    <property type="protein sequence ID" value="KKO17960.1"/>
    <property type="molecule type" value="Genomic_DNA"/>
</dbReference>
<dbReference type="InterPro" id="IPR009003">
    <property type="entry name" value="Peptidase_S1_PA"/>
</dbReference>
<protein>
    <submittedName>
        <fullName evidence="1">Uncharacterized protein</fullName>
    </submittedName>
</protein>
<evidence type="ECO:0000313" key="1">
    <source>
        <dbReference type="EMBL" id="KKO17960.1"/>
    </source>
</evidence>
<organism evidence="1 2">
    <name type="scientific">Candidatus Brocadia fulgida</name>
    <dbReference type="NCBI Taxonomy" id="380242"/>
    <lineage>
        <taxon>Bacteria</taxon>
        <taxon>Pseudomonadati</taxon>
        <taxon>Planctomycetota</taxon>
        <taxon>Candidatus Brocadiia</taxon>
        <taxon>Candidatus Brocadiales</taxon>
        <taxon>Candidatus Brocadiaceae</taxon>
        <taxon>Candidatus Brocadia</taxon>
    </lineage>
</organism>
<comment type="caution">
    <text evidence="1">The sequence shown here is derived from an EMBL/GenBank/DDBJ whole genome shotgun (WGS) entry which is preliminary data.</text>
</comment>